<comment type="caution">
    <text evidence="1">The sequence shown here is derived from an EMBL/GenBank/DDBJ whole genome shotgun (WGS) entry which is preliminary data.</text>
</comment>
<gene>
    <name evidence="1" type="ORF">D8872_08315</name>
</gene>
<reference evidence="1 2" key="1">
    <citation type="submission" date="2018-11" db="EMBL/GenBank/DDBJ databases">
        <title>Species Designations Belie Phenotypic and Genotypic Heterogeneity in Oral Streptococci.</title>
        <authorList>
            <person name="Velsko I."/>
        </authorList>
    </citation>
    <scope>NUCLEOTIDE SEQUENCE [LARGE SCALE GENOMIC DNA]</scope>
    <source>
        <strain evidence="1 2">BCC51</strain>
    </source>
</reference>
<dbReference type="EMBL" id="RJNA01000013">
    <property type="protein sequence ID" value="RSI42330.1"/>
    <property type="molecule type" value="Genomic_DNA"/>
</dbReference>
<dbReference type="InterPro" id="IPR007739">
    <property type="entry name" value="RgpF"/>
</dbReference>
<name>A0A3R9HD21_STRCR</name>
<evidence type="ECO:0000313" key="1">
    <source>
        <dbReference type="EMBL" id="RSI42330.1"/>
    </source>
</evidence>
<accession>A0A3R9HD21</accession>
<dbReference type="RefSeq" id="WP_125390651.1">
    <property type="nucleotide sequence ID" value="NZ_JAHZQO010000001.1"/>
</dbReference>
<proteinExistence type="predicted"/>
<protein>
    <submittedName>
        <fullName evidence="1">Rhamnan synthesis protein F</fullName>
    </submittedName>
</protein>
<dbReference type="AlphaFoldDB" id="A0A3R9HD21"/>
<evidence type="ECO:0000313" key="2">
    <source>
        <dbReference type="Proteomes" id="UP000282617"/>
    </source>
</evidence>
<dbReference type="Pfam" id="PF05045">
    <property type="entry name" value="RgpF"/>
    <property type="match status" value="1"/>
</dbReference>
<organism evidence="1 2">
    <name type="scientific">Streptococcus cristatus</name>
    <dbReference type="NCBI Taxonomy" id="45634"/>
    <lineage>
        <taxon>Bacteria</taxon>
        <taxon>Bacillati</taxon>
        <taxon>Bacillota</taxon>
        <taxon>Bacilli</taxon>
        <taxon>Lactobacillales</taxon>
        <taxon>Streptococcaceae</taxon>
        <taxon>Streptococcus</taxon>
    </lineage>
</organism>
<sequence>MKRLLLYVHFNKYDHISRHVFYQLEHMRPLFDKLVFISNSRLSESEVQKLRDKHLIDDFIQRENKGYDFAAWHDGMKFVGFDNLKQYDSVTVMNDTCFGPLWDMAPIYDNYESNPNVDFWGMTNHQGIKAGDIYIHEHLQSYFISFKKRLVESSVFQKFWKSVESFEDVQKVIDNYETLYTKKFMDAGFNYESILNTIPLNDKFFHSNFTIHYPHVLLDAGVPFIKVKTFDLTQHLAPYLLKEIEKRTNYPVEFILSHMSDMSLPTPPYLLDRKVIEESSQTYSDTKKIAVHLHTYYVDLLEDFLKQFENFHFTYDLFLTTDSEKKKLEIETVLSKRNQPGKIYITGNKGRDIIPMLKLREELSTYDYIGHFHTKKSPEYPYWVGDSWRNELFDMLLKPADLIMAKLENDDRLGLVIADIPTFFRYTKIVDPWNENKFADDMNILWERMNIHRSIDFNKLNTFIMSYGTFIWFKYDALKPLFDLNLQDEDIPSEPLPQHTILHSIERILVYLAWSQRFDYAISKNDIYITPFVDNTVLNIRPDTLPNTYINFDNIGGIKGALKYIYRGPGSAIKYIIKKILIKINGTRNNLSDKEGRS</sequence>
<dbReference type="Proteomes" id="UP000282617">
    <property type="component" value="Unassembled WGS sequence"/>
</dbReference>